<comment type="caution">
    <text evidence="1">The sequence shown here is derived from an EMBL/GenBank/DDBJ whole genome shotgun (WGS) entry which is preliminary data.</text>
</comment>
<name>A0ABV0RSJ7_9TELE</name>
<protein>
    <submittedName>
        <fullName evidence="1">Uncharacterized protein</fullName>
    </submittedName>
</protein>
<evidence type="ECO:0000313" key="2">
    <source>
        <dbReference type="Proteomes" id="UP001434883"/>
    </source>
</evidence>
<dbReference type="Proteomes" id="UP001434883">
    <property type="component" value="Unassembled WGS sequence"/>
</dbReference>
<keyword evidence="2" id="KW-1185">Reference proteome</keyword>
<reference evidence="1 2" key="1">
    <citation type="submission" date="2021-06" db="EMBL/GenBank/DDBJ databases">
        <authorList>
            <person name="Palmer J.M."/>
        </authorList>
    </citation>
    <scope>NUCLEOTIDE SEQUENCE [LARGE SCALE GENOMIC DNA]</scope>
    <source>
        <strain evidence="1 2">XC_2019</strain>
        <tissue evidence="1">Muscle</tissue>
    </source>
</reference>
<feature type="non-terminal residue" evidence="1">
    <location>
        <position position="1"/>
    </location>
</feature>
<dbReference type="EMBL" id="JAHRIN010055819">
    <property type="protein sequence ID" value="MEQ2210989.1"/>
    <property type="molecule type" value="Genomic_DNA"/>
</dbReference>
<evidence type="ECO:0000313" key="1">
    <source>
        <dbReference type="EMBL" id="MEQ2210989.1"/>
    </source>
</evidence>
<gene>
    <name evidence="1" type="ORF">XENOCAPTIV_023626</name>
</gene>
<sequence>RSAEVVSVAVGVSSAAQKLEWKFHSGLPTELISLERSGGVMSGATVPADISRHMLDLDEDEDLEVFSKVKQSWCRTFRFAPLRVSGL</sequence>
<organism evidence="1 2">
    <name type="scientific">Xenoophorus captivus</name>
    <dbReference type="NCBI Taxonomy" id="1517983"/>
    <lineage>
        <taxon>Eukaryota</taxon>
        <taxon>Metazoa</taxon>
        <taxon>Chordata</taxon>
        <taxon>Craniata</taxon>
        <taxon>Vertebrata</taxon>
        <taxon>Euteleostomi</taxon>
        <taxon>Actinopterygii</taxon>
        <taxon>Neopterygii</taxon>
        <taxon>Teleostei</taxon>
        <taxon>Neoteleostei</taxon>
        <taxon>Acanthomorphata</taxon>
        <taxon>Ovalentaria</taxon>
        <taxon>Atherinomorphae</taxon>
        <taxon>Cyprinodontiformes</taxon>
        <taxon>Goodeidae</taxon>
        <taxon>Xenoophorus</taxon>
    </lineage>
</organism>
<accession>A0ABV0RSJ7</accession>
<proteinExistence type="predicted"/>